<evidence type="ECO:0008006" key="3">
    <source>
        <dbReference type="Google" id="ProtNLM"/>
    </source>
</evidence>
<dbReference type="AlphaFoldDB" id="A0A3D9JPR2"/>
<protein>
    <recommendedName>
        <fullName evidence="3">IstB-like ATP binding protein</fullName>
    </recommendedName>
</protein>
<evidence type="ECO:0000313" key="1">
    <source>
        <dbReference type="EMBL" id="RED76014.1"/>
    </source>
</evidence>
<comment type="caution">
    <text evidence="1">The sequence shown here is derived from an EMBL/GenBank/DDBJ whole genome shotgun (WGS) entry which is preliminary data.</text>
</comment>
<organism evidence="1 2">
    <name type="scientific">Cohnella phaseoli</name>
    <dbReference type="NCBI Taxonomy" id="456490"/>
    <lineage>
        <taxon>Bacteria</taxon>
        <taxon>Bacillati</taxon>
        <taxon>Bacillota</taxon>
        <taxon>Bacilli</taxon>
        <taxon>Bacillales</taxon>
        <taxon>Paenibacillaceae</taxon>
        <taxon>Cohnella</taxon>
    </lineage>
</organism>
<gene>
    <name evidence="1" type="ORF">DFP98_11374</name>
</gene>
<reference evidence="1 2" key="1">
    <citation type="submission" date="2018-07" db="EMBL/GenBank/DDBJ databases">
        <title>Genomic Encyclopedia of Type Strains, Phase III (KMG-III): the genomes of soil and plant-associated and newly described type strains.</title>
        <authorList>
            <person name="Whitman W."/>
        </authorList>
    </citation>
    <scope>NUCLEOTIDE SEQUENCE [LARGE SCALE GENOMIC DNA]</scope>
    <source>
        <strain evidence="1 2">CECT 7287</strain>
    </source>
</reference>
<dbReference type="Proteomes" id="UP000256977">
    <property type="component" value="Unassembled WGS sequence"/>
</dbReference>
<dbReference type="EMBL" id="QRDZ01000013">
    <property type="protein sequence ID" value="RED76014.1"/>
    <property type="molecule type" value="Genomic_DNA"/>
</dbReference>
<evidence type="ECO:0000313" key="2">
    <source>
        <dbReference type="Proteomes" id="UP000256977"/>
    </source>
</evidence>
<proteinExistence type="predicted"/>
<keyword evidence="2" id="KW-1185">Reference proteome</keyword>
<accession>A0A3D9JPR2</accession>
<name>A0A3D9JPR2_9BACL</name>
<sequence length="72" mass="8204">MMCQTVNHGCGHLVIGEDSPPLGKLQIRRNDQTAALVAVRFMSEIHRYQLLILDEWGYIPVDKRTARSYSFG</sequence>